<dbReference type="NCBIfam" id="TIGR03054">
    <property type="entry name" value="photo_alph_chp1"/>
    <property type="match status" value="1"/>
</dbReference>
<evidence type="ECO:0000256" key="1">
    <source>
        <dbReference type="SAM" id="Phobius"/>
    </source>
</evidence>
<dbReference type="Proteomes" id="UP000501891">
    <property type="component" value="Chromosome"/>
</dbReference>
<evidence type="ECO:0008006" key="4">
    <source>
        <dbReference type="Google" id="ProtNLM"/>
    </source>
</evidence>
<gene>
    <name evidence="2" type="ORF">HHL28_15275</name>
</gene>
<feature type="transmembrane region" description="Helical" evidence="1">
    <location>
        <begin position="12"/>
        <end position="31"/>
    </location>
</feature>
<keyword evidence="3" id="KW-1185">Reference proteome</keyword>
<dbReference type="InterPro" id="IPR017495">
    <property type="entry name" value="PuhC"/>
</dbReference>
<accession>A0A858R9E3</accession>
<dbReference type="EMBL" id="CP051775">
    <property type="protein sequence ID" value="QJE74259.1"/>
    <property type="molecule type" value="Genomic_DNA"/>
</dbReference>
<keyword evidence="1" id="KW-1133">Transmembrane helix</keyword>
<organism evidence="2 3">
    <name type="scientific">Aerophototrophica crusticola</name>
    <dbReference type="NCBI Taxonomy" id="1709002"/>
    <lineage>
        <taxon>Bacteria</taxon>
        <taxon>Pseudomonadati</taxon>
        <taxon>Pseudomonadota</taxon>
        <taxon>Alphaproteobacteria</taxon>
        <taxon>Rhodospirillales</taxon>
        <taxon>Rhodospirillaceae</taxon>
        <taxon>Aerophototrophica</taxon>
    </lineage>
</organism>
<evidence type="ECO:0000313" key="3">
    <source>
        <dbReference type="Proteomes" id="UP000501891"/>
    </source>
</evidence>
<dbReference type="AlphaFoldDB" id="A0A858R9E3"/>
<keyword evidence="1" id="KW-0472">Membrane</keyword>
<reference evidence="2" key="1">
    <citation type="submission" date="2020-04" db="EMBL/GenBank/DDBJ databases">
        <title>A desert anoxygenic phototrophic bacterium fixes CO2 using RubisCO under aerobic conditions.</title>
        <authorList>
            <person name="Tang K."/>
        </authorList>
    </citation>
    <scope>NUCLEOTIDE SEQUENCE [LARGE SCALE GENOMIC DNA]</scope>
    <source>
        <strain evidence="2">MIMtkB3</strain>
    </source>
</reference>
<sequence>MTTQAPDPFVPRGVLLGIGSLLAVAILGAGLTRSQGPAGGVGEPAATILESRSLRFADRKDGAVTVTDASDGSDVAVLPPGGDGFIRGTLRGLNRERVRRGLSDEVPLTLALQADGRLLLSDPATDRIIELGAFGHTNKAAFARLLTTQTGGTP</sequence>
<proteinExistence type="predicted"/>
<protein>
    <recommendedName>
        <fullName evidence="4">Photosynthetic complex assembly protein</fullName>
    </recommendedName>
</protein>
<name>A0A858R9E3_9PROT</name>
<keyword evidence="1" id="KW-0812">Transmembrane</keyword>
<evidence type="ECO:0000313" key="2">
    <source>
        <dbReference type="EMBL" id="QJE74259.1"/>
    </source>
</evidence>
<dbReference type="KEGG" id="acru:HHL28_15275"/>